<proteinExistence type="predicted"/>
<accession>A0A9W8TN87</accession>
<evidence type="ECO:0000256" key="1">
    <source>
        <dbReference type="SAM" id="MobiDB-lite"/>
    </source>
</evidence>
<evidence type="ECO:0000313" key="3">
    <source>
        <dbReference type="Proteomes" id="UP001148614"/>
    </source>
</evidence>
<name>A0A9W8TN87_9PEZI</name>
<protein>
    <recommendedName>
        <fullName evidence="4">F-box domain-containing protein</fullName>
    </recommendedName>
</protein>
<organism evidence="2 3">
    <name type="scientific">Xylaria arbuscula</name>
    <dbReference type="NCBI Taxonomy" id="114810"/>
    <lineage>
        <taxon>Eukaryota</taxon>
        <taxon>Fungi</taxon>
        <taxon>Dikarya</taxon>
        <taxon>Ascomycota</taxon>
        <taxon>Pezizomycotina</taxon>
        <taxon>Sordariomycetes</taxon>
        <taxon>Xylariomycetidae</taxon>
        <taxon>Xylariales</taxon>
        <taxon>Xylariaceae</taxon>
        <taxon>Xylaria</taxon>
    </lineage>
</organism>
<dbReference type="Proteomes" id="UP001148614">
    <property type="component" value="Unassembled WGS sequence"/>
</dbReference>
<evidence type="ECO:0000313" key="2">
    <source>
        <dbReference type="EMBL" id="KAJ3577582.1"/>
    </source>
</evidence>
<dbReference type="AlphaFoldDB" id="A0A9W8TN87"/>
<keyword evidence="3" id="KW-1185">Reference proteome</keyword>
<dbReference type="VEuPathDB" id="FungiDB:F4678DRAFT_471294"/>
<evidence type="ECO:0008006" key="4">
    <source>
        <dbReference type="Google" id="ProtNLM"/>
    </source>
</evidence>
<reference evidence="2" key="1">
    <citation type="submission" date="2022-07" db="EMBL/GenBank/DDBJ databases">
        <title>Genome Sequence of Xylaria arbuscula.</title>
        <authorList>
            <person name="Buettner E."/>
        </authorList>
    </citation>
    <scope>NUCLEOTIDE SEQUENCE</scope>
    <source>
        <strain evidence="2">VT107</strain>
    </source>
</reference>
<comment type="caution">
    <text evidence="2">The sequence shown here is derived from an EMBL/GenBank/DDBJ whole genome shotgun (WGS) entry which is preliminary data.</text>
</comment>
<gene>
    <name evidence="2" type="ORF">NPX13_g2983</name>
</gene>
<sequence>MRAKVLDLPSYKVLHLRYPLPPISHTPSQQPSDWCLHLGSNERPLHLNHTAHAPVSAASWITKKPRLAMGQTFHVVAPRAKRYSSCEGKLADLLAGGEAEDLLWLLAVPVRPQHHSPQNSTVIASTSTICEEQREKKRNQDDNNVHGESAQCPKQAKVHTQDKKKGLNTVVGLLSLPSELHRLIFSFVDYIVDVISFSCLNQSFLSIGCEILDTYYMHHFGRWAGKNIVCVGEDVNPNDYPPGLFSKEELEVLRQKTTMIWDDYGDVETQPFTLYHFTYPRVSRRQIVKSDLYHIAGDLDDSCYDRGLRKDPTYEMHIRPYLRATQETYFPTDQLWILRNLTMKQIVRADAIALSPDYINGPDIKFLGFPEVILSRISWSSSQPIGFEEKSVRGVWAGHCFDITTLSKHKTETREEEWTDVSEEVSKEITSDWEAKIGANWREIITRSERW</sequence>
<dbReference type="EMBL" id="JANPWZ010000342">
    <property type="protein sequence ID" value="KAJ3577582.1"/>
    <property type="molecule type" value="Genomic_DNA"/>
</dbReference>
<feature type="region of interest" description="Disordered" evidence="1">
    <location>
        <begin position="133"/>
        <end position="160"/>
    </location>
</feature>
<feature type="compositionally biased region" description="Basic and acidic residues" evidence="1">
    <location>
        <begin position="133"/>
        <end position="145"/>
    </location>
</feature>